<dbReference type="PANTHER" id="PTHR47926">
    <property type="entry name" value="PENTATRICOPEPTIDE REPEAT-CONTAINING PROTEIN"/>
    <property type="match status" value="1"/>
</dbReference>
<feature type="repeat" description="PPR" evidence="2">
    <location>
        <begin position="66"/>
        <end position="100"/>
    </location>
</feature>
<dbReference type="NCBIfam" id="TIGR00756">
    <property type="entry name" value="PPR"/>
    <property type="match status" value="1"/>
</dbReference>
<dbReference type="InterPro" id="IPR046960">
    <property type="entry name" value="PPR_At4g14850-like_plant"/>
</dbReference>
<dbReference type="GO" id="GO:0009451">
    <property type="term" value="P:RNA modification"/>
    <property type="evidence" value="ECO:0007669"/>
    <property type="project" value="InterPro"/>
</dbReference>
<evidence type="ECO:0000256" key="1">
    <source>
        <dbReference type="ARBA" id="ARBA00022737"/>
    </source>
</evidence>
<dbReference type="Gene3D" id="1.25.40.10">
    <property type="entry name" value="Tetratricopeptide repeat domain"/>
    <property type="match status" value="1"/>
</dbReference>
<reference evidence="3 4" key="2">
    <citation type="journal article" date="2017" name="Genome Biol.">
        <title>New reference genome sequences of hot pepper reveal the massive evolution of plant disease-resistance genes by retroduplication.</title>
        <authorList>
            <person name="Kim S."/>
            <person name="Park J."/>
            <person name="Yeom S.I."/>
            <person name="Kim Y.M."/>
            <person name="Seo E."/>
            <person name="Kim K.T."/>
            <person name="Kim M.S."/>
            <person name="Lee J.M."/>
            <person name="Cheong K."/>
            <person name="Shin H.S."/>
            <person name="Kim S.B."/>
            <person name="Han K."/>
            <person name="Lee J."/>
            <person name="Park M."/>
            <person name="Lee H.A."/>
            <person name="Lee H.Y."/>
            <person name="Lee Y."/>
            <person name="Oh S."/>
            <person name="Lee J.H."/>
            <person name="Choi E."/>
            <person name="Choi E."/>
            <person name="Lee S.E."/>
            <person name="Jeon J."/>
            <person name="Kim H."/>
            <person name="Choi G."/>
            <person name="Song H."/>
            <person name="Lee J."/>
            <person name="Lee S.C."/>
            <person name="Kwon J.K."/>
            <person name="Lee H.Y."/>
            <person name="Koo N."/>
            <person name="Hong Y."/>
            <person name="Kim R.W."/>
            <person name="Kang W.H."/>
            <person name="Huh J.H."/>
            <person name="Kang B.C."/>
            <person name="Yang T.J."/>
            <person name="Lee Y.H."/>
            <person name="Bennetzen J.L."/>
            <person name="Choi D."/>
        </authorList>
    </citation>
    <scope>NUCLEOTIDE SEQUENCE [LARGE SCALE GENOMIC DNA]</scope>
    <source>
        <strain evidence="4">cv. CM334</strain>
    </source>
</reference>
<dbReference type="InterPro" id="IPR011990">
    <property type="entry name" value="TPR-like_helical_dom_sf"/>
</dbReference>
<evidence type="ECO:0008006" key="5">
    <source>
        <dbReference type="Google" id="ProtNLM"/>
    </source>
</evidence>
<dbReference type="FunFam" id="1.25.40.10:FF:000158">
    <property type="entry name" value="pentatricopeptide repeat-containing protein At2g33680"/>
    <property type="match status" value="1"/>
</dbReference>
<dbReference type="Pfam" id="PF13041">
    <property type="entry name" value="PPR_2"/>
    <property type="match status" value="1"/>
</dbReference>
<evidence type="ECO:0000313" key="3">
    <source>
        <dbReference type="EMBL" id="PHT68329.1"/>
    </source>
</evidence>
<dbReference type="PROSITE" id="PS51375">
    <property type="entry name" value="PPR"/>
    <property type="match status" value="1"/>
</dbReference>
<dbReference type="Pfam" id="PF01535">
    <property type="entry name" value="PPR"/>
    <property type="match status" value="1"/>
</dbReference>
<organism evidence="3 4">
    <name type="scientific">Capsicum annuum</name>
    <name type="common">Capsicum pepper</name>
    <dbReference type="NCBI Taxonomy" id="4072"/>
    <lineage>
        <taxon>Eukaryota</taxon>
        <taxon>Viridiplantae</taxon>
        <taxon>Streptophyta</taxon>
        <taxon>Embryophyta</taxon>
        <taxon>Tracheophyta</taxon>
        <taxon>Spermatophyta</taxon>
        <taxon>Magnoliopsida</taxon>
        <taxon>eudicotyledons</taxon>
        <taxon>Gunneridae</taxon>
        <taxon>Pentapetalae</taxon>
        <taxon>asterids</taxon>
        <taxon>lamiids</taxon>
        <taxon>Solanales</taxon>
        <taxon>Solanaceae</taxon>
        <taxon>Solanoideae</taxon>
        <taxon>Capsiceae</taxon>
        <taxon>Capsicum</taxon>
    </lineage>
</organism>
<gene>
    <name evidence="3" type="ORF">T459_27816</name>
</gene>
<dbReference type="EMBL" id="AYRZ02000011">
    <property type="protein sequence ID" value="PHT68329.1"/>
    <property type="molecule type" value="Genomic_DNA"/>
</dbReference>
<dbReference type="AlphaFoldDB" id="A0A2G2YF44"/>
<dbReference type="Gramene" id="PHT68329">
    <property type="protein sequence ID" value="PHT68329"/>
    <property type="gene ID" value="T459_27816"/>
</dbReference>
<dbReference type="GO" id="GO:0099402">
    <property type="term" value="P:plant organ development"/>
    <property type="evidence" value="ECO:0007669"/>
    <property type="project" value="UniProtKB-ARBA"/>
</dbReference>
<dbReference type="PANTHER" id="PTHR47926:SF387">
    <property type="entry name" value="PENTATRICOPEPTIDE REPEAT-CONTAINING PROTEIN"/>
    <property type="match status" value="1"/>
</dbReference>
<comment type="caution">
    <text evidence="3">The sequence shown here is derived from an EMBL/GenBank/DDBJ whole genome shotgun (WGS) entry which is preliminary data.</text>
</comment>
<dbReference type="GO" id="GO:0003723">
    <property type="term" value="F:RNA binding"/>
    <property type="evidence" value="ECO:0007669"/>
    <property type="project" value="InterPro"/>
</dbReference>
<evidence type="ECO:0000256" key="2">
    <source>
        <dbReference type="PROSITE-ProRule" id="PRU00708"/>
    </source>
</evidence>
<dbReference type="InterPro" id="IPR002885">
    <property type="entry name" value="PPR_rpt"/>
</dbReference>
<name>A0A2G2YF44_CAPAN</name>
<accession>A0A2G2YF44</accession>
<proteinExistence type="predicted"/>
<protein>
    <recommendedName>
        <fullName evidence="5">Pentatricopeptide repeat-containing protein</fullName>
    </recommendedName>
</protein>
<dbReference type="Proteomes" id="UP000222542">
    <property type="component" value="Unassembled WGS sequence"/>
</dbReference>
<keyword evidence="1" id="KW-0677">Repeat</keyword>
<reference evidence="3 4" key="1">
    <citation type="journal article" date="2014" name="Nat. Genet.">
        <title>Genome sequence of the hot pepper provides insights into the evolution of pungency in Capsicum species.</title>
        <authorList>
            <person name="Kim S."/>
            <person name="Park M."/>
            <person name="Yeom S.I."/>
            <person name="Kim Y.M."/>
            <person name="Lee J.M."/>
            <person name="Lee H.A."/>
            <person name="Seo E."/>
            <person name="Choi J."/>
            <person name="Cheong K."/>
            <person name="Kim K.T."/>
            <person name="Jung K."/>
            <person name="Lee G.W."/>
            <person name="Oh S.K."/>
            <person name="Bae C."/>
            <person name="Kim S.B."/>
            <person name="Lee H.Y."/>
            <person name="Kim S.Y."/>
            <person name="Kim M.S."/>
            <person name="Kang B.C."/>
            <person name="Jo Y.D."/>
            <person name="Yang H.B."/>
            <person name="Jeong H.J."/>
            <person name="Kang W.H."/>
            <person name="Kwon J.K."/>
            <person name="Shin C."/>
            <person name="Lim J.Y."/>
            <person name="Park J.H."/>
            <person name="Huh J.H."/>
            <person name="Kim J.S."/>
            <person name="Kim B.D."/>
            <person name="Cohen O."/>
            <person name="Paran I."/>
            <person name="Suh M.C."/>
            <person name="Lee S.B."/>
            <person name="Kim Y.K."/>
            <person name="Shin Y."/>
            <person name="Noh S.J."/>
            <person name="Park J."/>
            <person name="Seo Y.S."/>
            <person name="Kwon S.Y."/>
            <person name="Kim H.A."/>
            <person name="Park J.M."/>
            <person name="Kim H.J."/>
            <person name="Choi S.B."/>
            <person name="Bosland P.W."/>
            <person name="Reeves G."/>
            <person name="Jo S.H."/>
            <person name="Lee B.W."/>
            <person name="Cho H.T."/>
            <person name="Choi H.S."/>
            <person name="Lee M.S."/>
            <person name="Yu Y."/>
            <person name="Do Choi Y."/>
            <person name="Park B.S."/>
            <person name="van Deynze A."/>
            <person name="Ashrafi H."/>
            <person name="Hill T."/>
            <person name="Kim W.T."/>
            <person name="Pai H.S."/>
            <person name="Ahn H.K."/>
            <person name="Yeam I."/>
            <person name="Giovannoni J.J."/>
            <person name="Rose J.K."/>
            <person name="Sorensen I."/>
            <person name="Lee S.J."/>
            <person name="Kim R.W."/>
            <person name="Choi I.Y."/>
            <person name="Choi B.S."/>
            <person name="Lim J.S."/>
            <person name="Lee Y.H."/>
            <person name="Choi D."/>
        </authorList>
    </citation>
    <scope>NUCLEOTIDE SEQUENCE [LARGE SCALE GENOMIC DNA]</scope>
    <source>
        <strain evidence="4">cv. CM334</strain>
    </source>
</reference>
<evidence type="ECO:0000313" key="4">
    <source>
        <dbReference type="Proteomes" id="UP000222542"/>
    </source>
</evidence>
<sequence>MSHEFIKGYRRKAIIIVNYGKQIHACILRTGTAMDAKFSNLLVDTYSNGENVTYARRIFQLDVDRDTILYNTMIAGYALHGYENKAIQLFSQTTEQGFQPDEVTFLALLSVCWHHGLVKLGEVYFFSMTQDYKISPGFDHYASMIDFYGRANQLDKAVSLMEMLPMEPDAIILGAFLNAFKMNRNAELAKAAEDKLLQIEGGNGSIRTVGWNLCLGGEME</sequence>
<keyword evidence="4" id="KW-1185">Reference proteome</keyword>